<evidence type="ECO:0000256" key="4">
    <source>
        <dbReference type="ARBA" id="ARBA00005165"/>
    </source>
</evidence>
<evidence type="ECO:0000256" key="12">
    <source>
        <dbReference type="ARBA" id="ARBA00047334"/>
    </source>
</evidence>
<name>A0ABR3Y153_9PEZI</name>
<evidence type="ECO:0000256" key="5">
    <source>
        <dbReference type="ARBA" id="ARBA00022679"/>
    </source>
</evidence>
<dbReference type="PANTHER" id="PTHR20857:SF23">
    <property type="entry name" value="THIAMINE BIOSYNTHETIC BIFUNCTIONAL ENZYME"/>
    <property type="match status" value="1"/>
</dbReference>
<keyword evidence="5" id="KW-0808">Transferase</keyword>
<comment type="pathway">
    <text evidence="4">Cofactor biosynthesis; thiamine diphosphate biosynthesis; thiamine phosphate from 4-amino-2-methyl-5-diphosphomethylpyrimidine and 4-methyl-5-(2-phosphoethyl)-thiazole: step 1/1.</text>
</comment>
<sequence length="535" mass="56050">MKRDVDYSLYLVTDSTPAILGNRDICDVVEAAVKGGVSCVQYRDKTSETAVLVDVARRLQKITQRHNVPLLINDRIDVALAIGCEGVHIGQDDMDLSIARRLLGPDAVIGVTVSNVDEALKACAGGADYLGIGTVYATPTKTNTKSIIGTAGVREVLGAVATAGYDKVRTVCIGGVNGSNLQRIVFQSASVSRPLDGVAVVSALMAAQDPEAEARRLLGLVKKSSAFRLIAPENRVADPDTIITQVPPVLQAVHTKTPLSHNMTNLVVQNFAANVALAVGASPIMANYGEEARDLAKLGGALVINMGTVTPEGLENYVKALKAYNEAGRPVVFDPVGAGATSVRRAAVRTILANGYLDVIKGNEGEIRTVFGEDKGVQQRGVDSSSTLTTAQKAELVRQLAAREKNIVLMTGATDFVSDGVRTLRINNGHEYLGSITGTGCVLGTTVSAMLAAVVNVEPPSSSTGGAAPSIPDRLVAVVAGLLHFEIASELAAGRADVQGPGTFVPAFIDELARIRKATDQGDLGWLQRAKISLV</sequence>
<proteinExistence type="inferred from homology"/>
<keyword evidence="10" id="KW-0460">Magnesium</keyword>
<dbReference type="Gene3D" id="3.40.1190.20">
    <property type="match status" value="1"/>
</dbReference>
<evidence type="ECO:0000256" key="14">
    <source>
        <dbReference type="ARBA" id="ARBA00047883"/>
    </source>
</evidence>
<dbReference type="InterPro" id="IPR022998">
    <property type="entry name" value="ThiamineP_synth_TenI"/>
</dbReference>
<evidence type="ECO:0000256" key="11">
    <source>
        <dbReference type="ARBA" id="ARBA00022977"/>
    </source>
</evidence>
<dbReference type="HAMAP" id="MF_00097">
    <property type="entry name" value="TMP_synthase"/>
    <property type="match status" value="1"/>
</dbReference>
<dbReference type="NCBIfam" id="NF006830">
    <property type="entry name" value="PRK09355.1"/>
    <property type="match status" value="1"/>
</dbReference>
<keyword evidence="17" id="KW-1185">Reference proteome</keyword>
<protein>
    <recommendedName>
        <fullName evidence="15">Thiamine phosphate synthase/TenI domain-containing protein</fullName>
    </recommendedName>
</protein>
<dbReference type="InterPro" id="IPR013785">
    <property type="entry name" value="Aldolase_TIM"/>
</dbReference>
<keyword evidence="8" id="KW-0418">Kinase</keyword>
<evidence type="ECO:0000313" key="17">
    <source>
        <dbReference type="Proteomes" id="UP001586593"/>
    </source>
</evidence>
<keyword evidence="7" id="KW-0547">Nucleotide-binding</keyword>
<evidence type="ECO:0000256" key="13">
    <source>
        <dbReference type="ARBA" id="ARBA00047851"/>
    </source>
</evidence>
<evidence type="ECO:0000259" key="15">
    <source>
        <dbReference type="Pfam" id="PF02581"/>
    </source>
</evidence>
<evidence type="ECO:0000256" key="3">
    <source>
        <dbReference type="ARBA" id="ARBA00004868"/>
    </source>
</evidence>
<keyword evidence="11" id="KW-0784">Thiamine biosynthesis</keyword>
<evidence type="ECO:0000313" key="16">
    <source>
        <dbReference type="EMBL" id="KAL1882021.1"/>
    </source>
</evidence>
<organism evidence="16 17">
    <name type="scientific">Phialemonium thermophilum</name>
    <dbReference type="NCBI Taxonomy" id="223376"/>
    <lineage>
        <taxon>Eukaryota</taxon>
        <taxon>Fungi</taxon>
        <taxon>Dikarya</taxon>
        <taxon>Ascomycota</taxon>
        <taxon>Pezizomycotina</taxon>
        <taxon>Sordariomycetes</taxon>
        <taxon>Sordariomycetidae</taxon>
        <taxon>Cephalothecales</taxon>
        <taxon>Cephalothecaceae</taxon>
        <taxon>Phialemonium</taxon>
    </lineage>
</organism>
<evidence type="ECO:0000256" key="9">
    <source>
        <dbReference type="ARBA" id="ARBA00022840"/>
    </source>
</evidence>
<dbReference type="CDD" id="cd01170">
    <property type="entry name" value="THZ_kinase"/>
    <property type="match status" value="1"/>
</dbReference>
<dbReference type="InterPro" id="IPR034291">
    <property type="entry name" value="TMP_synthase"/>
</dbReference>
<comment type="pathway">
    <text evidence="3">Cofactor biosynthesis; thiamine diphosphate biosynthesis; 4-methyl-5-(2-phosphoethyl)-thiazole from 5-(2-hydroxyethyl)-4-methylthiazole: step 1/1.</text>
</comment>
<dbReference type="HAMAP" id="MF_00228">
    <property type="entry name" value="Thz_kinase"/>
    <property type="match status" value="1"/>
</dbReference>
<dbReference type="SUPFAM" id="SSF53613">
    <property type="entry name" value="Ribokinase-like"/>
    <property type="match status" value="1"/>
</dbReference>
<accession>A0ABR3Y153</accession>
<dbReference type="NCBIfam" id="TIGR00693">
    <property type="entry name" value="thiE"/>
    <property type="match status" value="1"/>
</dbReference>
<keyword evidence="9" id="KW-0067">ATP-binding</keyword>
<comment type="catalytic activity">
    <reaction evidence="14">
        <text>2-[(2R,5Z)-2-carboxy-4-methylthiazol-5(2H)-ylidene]ethyl phosphate + 4-amino-2-methyl-5-(diphosphooxymethyl)pyrimidine + 2 H(+) = thiamine phosphate + CO2 + diphosphate</text>
        <dbReference type="Rhea" id="RHEA:47844"/>
        <dbReference type="ChEBI" id="CHEBI:15378"/>
        <dbReference type="ChEBI" id="CHEBI:16526"/>
        <dbReference type="ChEBI" id="CHEBI:33019"/>
        <dbReference type="ChEBI" id="CHEBI:37575"/>
        <dbReference type="ChEBI" id="CHEBI:57841"/>
        <dbReference type="ChEBI" id="CHEBI:62899"/>
        <dbReference type="EC" id="2.5.1.3"/>
    </reaction>
</comment>
<dbReference type="Gene3D" id="3.20.20.70">
    <property type="entry name" value="Aldolase class I"/>
    <property type="match status" value="1"/>
</dbReference>
<evidence type="ECO:0000256" key="10">
    <source>
        <dbReference type="ARBA" id="ARBA00022842"/>
    </source>
</evidence>
<dbReference type="InterPro" id="IPR000417">
    <property type="entry name" value="Hyethyz_kinase"/>
</dbReference>
<dbReference type="InterPro" id="IPR036206">
    <property type="entry name" value="ThiamineP_synth_sf"/>
</dbReference>
<dbReference type="Pfam" id="PF02110">
    <property type="entry name" value="HK"/>
    <property type="match status" value="1"/>
</dbReference>
<dbReference type="PRINTS" id="PR01099">
    <property type="entry name" value="HYETHTZKNASE"/>
</dbReference>
<comment type="catalytic activity">
    <reaction evidence="12">
        <text>4-methyl-5-(2-phosphooxyethyl)-thiazole + 4-amino-2-methyl-5-(diphosphooxymethyl)pyrimidine + H(+) = thiamine phosphate + diphosphate</text>
        <dbReference type="Rhea" id="RHEA:22328"/>
        <dbReference type="ChEBI" id="CHEBI:15378"/>
        <dbReference type="ChEBI" id="CHEBI:33019"/>
        <dbReference type="ChEBI" id="CHEBI:37575"/>
        <dbReference type="ChEBI" id="CHEBI:57841"/>
        <dbReference type="ChEBI" id="CHEBI:58296"/>
        <dbReference type="EC" id="2.5.1.3"/>
    </reaction>
</comment>
<reference evidence="16 17" key="1">
    <citation type="journal article" date="2024" name="Commun. Biol.">
        <title>Comparative genomic analysis of thermophilic fungi reveals convergent evolutionary adaptations and gene losses.</title>
        <authorList>
            <person name="Steindorff A.S."/>
            <person name="Aguilar-Pontes M.V."/>
            <person name="Robinson A.J."/>
            <person name="Andreopoulos B."/>
            <person name="LaButti K."/>
            <person name="Kuo A."/>
            <person name="Mondo S."/>
            <person name="Riley R."/>
            <person name="Otillar R."/>
            <person name="Haridas S."/>
            <person name="Lipzen A."/>
            <person name="Grimwood J."/>
            <person name="Schmutz J."/>
            <person name="Clum A."/>
            <person name="Reid I.D."/>
            <person name="Moisan M.C."/>
            <person name="Butler G."/>
            <person name="Nguyen T.T.M."/>
            <person name="Dewar K."/>
            <person name="Conant G."/>
            <person name="Drula E."/>
            <person name="Henrissat B."/>
            <person name="Hansel C."/>
            <person name="Singer S."/>
            <person name="Hutchinson M.I."/>
            <person name="de Vries R.P."/>
            <person name="Natvig D.O."/>
            <person name="Powell A.J."/>
            <person name="Tsang A."/>
            <person name="Grigoriev I.V."/>
        </authorList>
    </citation>
    <scope>NUCLEOTIDE SEQUENCE [LARGE SCALE GENOMIC DNA]</scope>
    <source>
        <strain evidence="16 17">ATCC 24622</strain>
    </source>
</reference>
<evidence type="ECO:0000256" key="7">
    <source>
        <dbReference type="ARBA" id="ARBA00022741"/>
    </source>
</evidence>
<comment type="catalytic activity">
    <reaction evidence="13">
        <text>2-(2-carboxy-4-methylthiazol-5-yl)ethyl phosphate + 4-amino-2-methyl-5-(diphosphooxymethyl)pyrimidine + 2 H(+) = thiamine phosphate + CO2 + diphosphate</text>
        <dbReference type="Rhea" id="RHEA:47848"/>
        <dbReference type="ChEBI" id="CHEBI:15378"/>
        <dbReference type="ChEBI" id="CHEBI:16526"/>
        <dbReference type="ChEBI" id="CHEBI:33019"/>
        <dbReference type="ChEBI" id="CHEBI:37575"/>
        <dbReference type="ChEBI" id="CHEBI:57841"/>
        <dbReference type="ChEBI" id="CHEBI:62890"/>
        <dbReference type="EC" id="2.5.1.3"/>
    </reaction>
</comment>
<evidence type="ECO:0000256" key="1">
    <source>
        <dbReference type="ARBA" id="ARBA00001771"/>
    </source>
</evidence>
<evidence type="ECO:0000256" key="2">
    <source>
        <dbReference type="ARBA" id="ARBA00001946"/>
    </source>
</evidence>
<feature type="domain" description="Thiamine phosphate synthase/TenI" evidence="15">
    <location>
        <begin position="9"/>
        <end position="204"/>
    </location>
</feature>
<keyword evidence="6" id="KW-0479">Metal-binding</keyword>
<dbReference type="EMBL" id="JAZHXJ010000019">
    <property type="protein sequence ID" value="KAL1882021.1"/>
    <property type="molecule type" value="Genomic_DNA"/>
</dbReference>
<dbReference type="NCBIfam" id="TIGR00694">
    <property type="entry name" value="thiM"/>
    <property type="match status" value="1"/>
</dbReference>
<gene>
    <name evidence="16" type="ORF">VTK73DRAFT_3003</name>
</gene>
<evidence type="ECO:0000256" key="6">
    <source>
        <dbReference type="ARBA" id="ARBA00022723"/>
    </source>
</evidence>
<dbReference type="PANTHER" id="PTHR20857">
    <property type="entry name" value="THIAMINE-PHOSPHATE PYROPHOSPHORYLASE"/>
    <property type="match status" value="1"/>
</dbReference>
<dbReference type="CDD" id="cd00564">
    <property type="entry name" value="TMP_TenI"/>
    <property type="match status" value="1"/>
</dbReference>
<comment type="cofactor">
    <cofactor evidence="2">
        <name>Mg(2+)</name>
        <dbReference type="ChEBI" id="CHEBI:18420"/>
    </cofactor>
</comment>
<evidence type="ECO:0000256" key="8">
    <source>
        <dbReference type="ARBA" id="ARBA00022777"/>
    </source>
</evidence>
<dbReference type="Pfam" id="PF02581">
    <property type="entry name" value="TMP-TENI"/>
    <property type="match status" value="1"/>
</dbReference>
<comment type="caution">
    <text evidence="16">The sequence shown here is derived from an EMBL/GenBank/DDBJ whole genome shotgun (WGS) entry which is preliminary data.</text>
</comment>
<comment type="catalytic activity">
    <reaction evidence="1">
        <text>5-(2-hydroxyethyl)-4-methylthiazole + ATP = 4-methyl-5-(2-phosphooxyethyl)-thiazole + ADP + H(+)</text>
        <dbReference type="Rhea" id="RHEA:24212"/>
        <dbReference type="ChEBI" id="CHEBI:15378"/>
        <dbReference type="ChEBI" id="CHEBI:17957"/>
        <dbReference type="ChEBI" id="CHEBI:30616"/>
        <dbReference type="ChEBI" id="CHEBI:58296"/>
        <dbReference type="ChEBI" id="CHEBI:456216"/>
        <dbReference type="EC" id="2.7.1.50"/>
    </reaction>
</comment>
<dbReference type="InterPro" id="IPR029056">
    <property type="entry name" value="Ribokinase-like"/>
</dbReference>
<dbReference type="SUPFAM" id="SSF51391">
    <property type="entry name" value="Thiamin phosphate synthase"/>
    <property type="match status" value="1"/>
</dbReference>
<dbReference type="Proteomes" id="UP001586593">
    <property type="component" value="Unassembled WGS sequence"/>
</dbReference>